<dbReference type="Proteomes" id="UP000663881">
    <property type="component" value="Unassembled WGS sequence"/>
</dbReference>
<dbReference type="AlphaFoldDB" id="A0A820KW95"/>
<gene>
    <name evidence="2" type="ORF">OKA104_LOCUS48400</name>
</gene>
<feature type="compositionally biased region" description="Low complexity" evidence="1">
    <location>
        <begin position="1"/>
        <end position="10"/>
    </location>
</feature>
<name>A0A820KW95_9BILA</name>
<proteinExistence type="predicted"/>
<dbReference type="EMBL" id="CAJOAY010020840">
    <property type="protein sequence ID" value="CAF4343227.1"/>
    <property type="molecule type" value="Genomic_DNA"/>
</dbReference>
<protein>
    <submittedName>
        <fullName evidence="2">Uncharacterized protein</fullName>
    </submittedName>
</protein>
<evidence type="ECO:0000313" key="2">
    <source>
        <dbReference type="EMBL" id="CAF4343227.1"/>
    </source>
</evidence>
<feature type="region of interest" description="Disordered" evidence="1">
    <location>
        <begin position="1"/>
        <end position="37"/>
    </location>
</feature>
<accession>A0A820KW95</accession>
<evidence type="ECO:0000313" key="3">
    <source>
        <dbReference type="Proteomes" id="UP000663881"/>
    </source>
</evidence>
<evidence type="ECO:0000256" key="1">
    <source>
        <dbReference type="SAM" id="MobiDB-lite"/>
    </source>
</evidence>
<reference evidence="2" key="1">
    <citation type="submission" date="2021-02" db="EMBL/GenBank/DDBJ databases">
        <authorList>
            <person name="Nowell W R."/>
        </authorList>
    </citation>
    <scope>NUCLEOTIDE SEQUENCE</scope>
</reference>
<sequence>VENMKSSKSSLVTVKLDNKKRPLIDTSSISSKKRRKP</sequence>
<feature type="non-terminal residue" evidence="2">
    <location>
        <position position="1"/>
    </location>
</feature>
<organism evidence="2 3">
    <name type="scientific">Adineta steineri</name>
    <dbReference type="NCBI Taxonomy" id="433720"/>
    <lineage>
        <taxon>Eukaryota</taxon>
        <taxon>Metazoa</taxon>
        <taxon>Spiralia</taxon>
        <taxon>Gnathifera</taxon>
        <taxon>Rotifera</taxon>
        <taxon>Eurotatoria</taxon>
        <taxon>Bdelloidea</taxon>
        <taxon>Adinetida</taxon>
        <taxon>Adinetidae</taxon>
        <taxon>Adineta</taxon>
    </lineage>
</organism>
<comment type="caution">
    <text evidence="2">The sequence shown here is derived from an EMBL/GenBank/DDBJ whole genome shotgun (WGS) entry which is preliminary data.</text>
</comment>